<dbReference type="PROSITE" id="PS00572">
    <property type="entry name" value="GLYCOSYL_HYDROL_F1_1"/>
    <property type="match status" value="1"/>
</dbReference>
<keyword evidence="3" id="KW-0326">Glycosidase</keyword>
<dbReference type="RefSeq" id="WP_057751665.1">
    <property type="nucleotide sequence ID" value="NZ_BJVH01000008.1"/>
</dbReference>
<keyword evidence="2" id="KW-0378">Hydrolase</keyword>
<comment type="similarity">
    <text evidence="1 5">Belongs to the glycosyl hydrolase 1 family.</text>
</comment>
<evidence type="ECO:0000256" key="5">
    <source>
        <dbReference type="RuleBase" id="RU003690"/>
    </source>
</evidence>
<gene>
    <name evidence="6" type="ORF">IV80_GL001794</name>
</gene>
<dbReference type="Gene3D" id="3.20.20.80">
    <property type="entry name" value="Glycosidases"/>
    <property type="match status" value="1"/>
</dbReference>
<evidence type="ECO:0000313" key="6">
    <source>
        <dbReference type="EMBL" id="KRN65513.1"/>
    </source>
</evidence>
<evidence type="ECO:0000256" key="3">
    <source>
        <dbReference type="ARBA" id="ARBA00023295"/>
    </source>
</evidence>
<accession>A0A0R2IKE5</accession>
<dbReference type="SUPFAM" id="SSF51445">
    <property type="entry name" value="(Trans)glycosidases"/>
    <property type="match status" value="1"/>
</dbReference>
<dbReference type="FunFam" id="3.20.20.80:FF:000004">
    <property type="entry name" value="Beta-glucosidase 6-phospho-beta-glucosidase"/>
    <property type="match status" value="1"/>
</dbReference>
<dbReference type="EMBL" id="JQBR01000008">
    <property type="protein sequence ID" value="KRN65513.1"/>
    <property type="molecule type" value="Genomic_DNA"/>
</dbReference>
<evidence type="ECO:0000256" key="4">
    <source>
        <dbReference type="PROSITE-ProRule" id="PRU10055"/>
    </source>
</evidence>
<dbReference type="GO" id="GO:0005829">
    <property type="term" value="C:cytosol"/>
    <property type="evidence" value="ECO:0007669"/>
    <property type="project" value="TreeGrafter"/>
</dbReference>
<dbReference type="Proteomes" id="UP000051568">
    <property type="component" value="Unassembled WGS sequence"/>
</dbReference>
<dbReference type="PRINTS" id="PR00131">
    <property type="entry name" value="GLHYDRLASE1"/>
</dbReference>
<dbReference type="OrthoDB" id="1649801at2"/>
<dbReference type="InterPro" id="IPR017853">
    <property type="entry name" value="GH"/>
</dbReference>
<protein>
    <submittedName>
        <fullName evidence="6">6-phospho-beta-glucosidase AscB</fullName>
    </submittedName>
</protein>
<dbReference type="PANTHER" id="PTHR10353">
    <property type="entry name" value="GLYCOSYL HYDROLASE"/>
    <property type="match status" value="1"/>
</dbReference>
<reference evidence="6 7" key="1">
    <citation type="journal article" date="2015" name="Genome Announc.">
        <title>Expanding the biotechnology potential of lactobacilli through comparative genomics of 213 strains and associated genera.</title>
        <authorList>
            <person name="Sun Z."/>
            <person name="Harris H.M."/>
            <person name="McCann A."/>
            <person name="Guo C."/>
            <person name="Argimon S."/>
            <person name="Zhang W."/>
            <person name="Yang X."/>
            <person name="Jeffery I.B."/>
            <person name="Cooney J.C."/>
            <person name="Kagawa T.F."/>
            <person name="Liu W."/>
            <person name="Song Y."/>
            <person name="Salvetti E."/>
            <person name="Wrobel A."/>
            <person name="Rasinkangas P."/>
            <person name="Parkhill J."/>
            <person name="Rea M.C."/>
            <person name="O'Sullivan O."/>
            <person name="Ritari J."/>
            <person name="Douillard F.P."/>
            <person name="Paul Ross R."/>
            <person name="Yang R."/>
            <person name="Briner A.E."/>
            <person name="Felis G.E."/>
            <person name="de Vos W.M."/>
            <person name="Barrangou R."/>
            <person name="Klaenhammer T.R."/>
            <person name="Caufield P.W."/>
            <person name="Cui Y."/>
            <person name="Zhang H."/>
            <person name="O'Toole P.W."/>
        </authorList>
    </citation>
    <scope>NUCLEOTIDE SEQUENCE [LARGE SCALE GENOMIC DNA]</scope>
    <source>
        <strain evidence="6 7">DSM 17757</strain>
    </source>
</reference>
<comment type="caution">
    <text evidence="6">The sequence shown here is derived from an EMBL/GenBank/DDBJ whole genome shotgun (WGS) entry which is preliminary data.</text>
</comment>
<dbReference type="PATRIC" id="fig|319652.3.peg.1821"/>
<feature type="active site" description="Nucleophile" evidence="4">
    <location>
        <position position="368"/>
    </location>
</feature>
<name>A0A0R2IKE5_9LACO</name>
<sequence>MKKELKSNFLWGGAISNVQAEGGILEGNRGENVYDQLQVVPEFGQTSQGNTNIASNHYFQFKEDIDLMKKMGFRAYRLSIEWSRIHPKGDEETPNEDGLKYYDEMINYLLKNNIEPIVSLVHFDMPAFLSKKYNGFLNPKVISFYLRHVEQVVTHFKNRVTYWITYNEINTAPFDNMSYLVAGSKRPSGMSKMQFFHDIFYNTERASSLAINRIRELSPKAKISGMITVNEVHAKRNNSLDRFAAHLKNEFNVTLFGDLMCKGYYSAFYTKFLDLNGIDYSNDDLSVNKIAAENMDFLSVSCYQTRVIESNVSPTDIKQINKIIFEVPDEPNPELGASHWGWTIDPIGFREELNQLYNQYKKPLFVVENGIGLQEGKTTEETINDYPRIEYHKKYIKNMMDAINLDGVDVLGYLIWSPIDILSSHKEMKKRYGFIYISPMQNKKMKRIPKKSFFWYQKLIKENGAIVYEK</sequence>
<dbReference type="PANTHER" id="PTHR10353:SF122">
    <property type="entry name" value="6-PHOSPHO-BETA-GLUCOSIDASE ASCB-RELATED"/>
    <property type="match status" value="1"/>
</dbReference>
<dbReference type="InterPro" id="IPR018120">
    <property type="entry name" value="Glyco_hydro_1_AS"/>
</dbReference>
<evidence type="ECO:0000256" key="1">
    <source>
        <dbReference type="ARBA" id="ARBA00010838"/>
    </source>
</evidence>
<evidence type="ECO:0000256" key="2">
    <source>
        <dbReference type="ARBA" id="ARBA00022801"/>
    </source>
</evidence>
<proteinExistence type="inferred from homology"/>
<dbReference type="GO" id="GO:0008422">
    <property type="term" value="F:beta-glucosidase activity"/>
    <property type="evidence" value="ECO:0007669"/>
    <property type="project" value="TreeGrafter"/>
</dbReference>
<dbReference type="AlphaFoldDB" id="A0A0R2IKE5"/>
<evidence type="ECO:0000313" key="7">
    <source>
        <dbReference type="Proteomes" id="UP000051568"/>
    </source>
</evidence>
<organism evidence="6 7">
    <name type="scientific">Pediococcus cellicola</name>
    <dbReference type="NCBI Taxonomy" id="319652"/>
    <lineage>
        <taxon>Bacteria</taxon>
        <taxon>Bacillati</taxon>
        <taxon>Bacillota</taxon>
        <taxon>Bacilli</taxon>
        <taxon>Lactobacillales</taxon>
        <taxon>Lactobacillaceae</taxon>
        <taxon>Pediococcus</taxon>
    </lineage>
</organism>
<dbReference type="Pfam" id="PF00232">
    <property type="entry name" value="Glyco_hydro_1"/>
    <property type="match status" value="1"/>
</dbReference>
<keyword evidence="7" id="KW-1185">Reference proteome</keyword>
<dbReference type="InterPro" id="IPR001360">
    <property type="entry name" value="Glyco_hydro_1"/>
</dbReference>
<dbReference type="STRING" id="319652.IV80_GL001794"/>
<dbReference type="GO" id="GO:0016052">
    <property type="term" value="P:carbohydrate catabolic process"/>
    <property type="evidence" value="ECO:0007669"/>
    <property type="project" value="TreeGrafter"/>
</dbReference>